<dbReference type="OrthoDB" id="2183421at2"/>
<dbReference type="AlphaFoldDB" id="A0A1M5GQA6"/>
<gene>
    <name evidence="1" type="ORF">SAMN05216225_10148</name>
</gene>
<evidence type="ECO:0000313" key="1">
    <source>
        <dbReference type="EMBL" id="SHG05838.1"/>
    </source>
</evidence>
<dbReference type="InterPro" id="IPR024995">
    <property type="entry name" value="DUF3895"/>
</dbReference>
<sequence length="332" mass="38524">MEYLKQAERDVILKSLSLKQRTFLEELMKRGKRTEFANVMAKEKAATTTADDHAAFEWEFVDYIDAGPEWRRAEPKLLCECGRPLRYQYIVQNRSTGDVKKFGIVHFEEHVGLPPHLALEIKKGLEKIDYEMDEILIKVDEEWTLATVGIADLPSEIDVPNDIQQQLDLELPLLDRQVRRLRDLLAEWREKRYKEELAEKREAEKKKVGQSERFQVNKRKFDLQGSENGNLSITNKEKNAVFQYIKERGESEFWASEVCEHLIINHGMTSAKYSSGAYQIFGDVCIVLKEVEQQGAIEFIQKDDVNDRLYKVVDSIGITNEIDDDSSQLSLF</sequence>
<dbReference type="EMBL" id="FQVW01000014">
    <property type="protein sequence ID" value="SHG05838.1"/>
    <property type="molecule type" value="Genomic_DNA"/>
</dbReference>
<organism evidence="1 2">
    <name type="scientific">Ornithinibacillus halophilus</name>
    <dbReference type="NCBI Taxonomy" id="930117"/>
    <lineage>
        <taxon>Bacteria</taxon>
        <taxon>Bacillati</taxon>
        <taxon>Bacillota</taxon>
        <taxon>Bacilli</taxon>
        <taxon>Bacillales</taxon>
        <taxon>Bacillaceae</taxon>
        <taxon>Ornithinibacillus</taxon>
    </lineage>
</organism>
<protein>
    <recommendedName>
        <fullName evidence="3">DUF3895 domain-containing protein</fullName>
    </recommendedName>
</protein>
<dbReference type="Pfam" id="PF13034">
    <property type="entry name" value="DUF3895"/>
    <property type="match status" value="1"/>
</dbReference>
<evidence type="ECO:0008006" key="3">
    <source>
        <dbReference type="Google" id="ProtNLM"/>
    </source>
</evidence>
<keyword evidence="2" id="KW-1185">Reference proteome</keyword>
<dbReference type="Proteomes" id="UP000183988">
    <property type="component" value="Unassembled WGS sequence"/>
</dbReference>
<reference evidence="1 2" key="1">
    <citation type="submission" date="2016-11" db="EMBL/GenBank/DDBJ databases">
        <authorList>
            <person name="Jaros S."/>
            <person name="Januszkiewicz K."/>
            <person name="Wedrychowicz H."/>
        </authorList>
    </citation>
    <scope>NUCLEOTIDE SEQUENCE [LARGE SCALE GENOMIC DNA]</scope>
    <source>
        <strain evidence="1 2">IBRC-M 10683</strain>
    </source>
</reference>
<proteinExistence type="predicted"/>
<name>A0A1M5GQA6_9BACI</name>
<accession>A0A1M5GQA6</accession>
<dbReference type="RefSeq" id="WP_072889722.1">
    <property type="nucleotide sequence ID" value="NZ_FQVW01000014.1"/>
</dbReference>
<evidence type="ECO:0000313" key="2">
    <source>
        <dbReference type="Proteomes" id="UP000183988"/>
    </source>
</evidence>